<name>A0A517ZM70_9PLAN</name>
<reference evidence="10 11" key="1">
    <citation type="submission" date="2019-02" db="EMBL/GenBank/DDBJ databases">
        <title>Deep-cultivation of Planctomycetes and their phenomic and genomic characterization uncovers novel biology.</title>
        <authorList>
            <person name="Wiegand S."/>
            <person name="Jogler M."/>
            <person name="Boedeker C."/>
            <person name="Pinto D."/>
            <person name="Vollmers J."/>
            <person name="Rivas-Marin E."/>
            <person name="Kohn T."/>
            <person name="Peeters S.H."/>
            <person name="Heuer A."/>
            <person name="Rast P."/>
            <person name="Oberbeckmann S."/>
            <person name="Bunk B."/>
            <person name="Jeske O."/>
            <person name="Meyerdierks A."/>
            <person name="Storesund J.E."/>
            <person name="Kallscheuer N."/>
            <person name="Luecker S."/>
            <person name="Lage O.M."/>
            <person name="Pohl T."/>
            <person name="Merkel B.J."/>
            <person name="Hornburger P."/>
            <person name="Mueller R.-W."/>
            <person name="Bruemmer F."/>
            <person name="Labrenz M."/>
            <person name="Spormann A.M."/>
            <person name="Op den Camp H."/>
            <person name="Overmann J."/>
            <person name="Amann R."/>
            <person name="Jetten M.S.M."/>
            <person name="Mascher T."/>
            <person name="Medema M.H."/>
            <person name="Devos D.P."/>
            <person name="Kaster A.-K."/>
            <person name="Ovreas L."/>
            <person name="Rohde M."/>
            <person name="Galperin M.Y."/>
            <person name="Jogler C."/>
        </authorList>
    </citation>
    <scope>NUCLEOTIDE SEQUENCE [LARGE SCALE GENOMIC DNA]</scope>
    <source>
        <strain evidence="10 11">Mal52</strain>
    </source>
</reference>
<dbReference type="InterPro" id="IPR018485">
    <property type="entry name" value="FGGY_C"/>
</dbReference>
<dbReference type="GO" id="GO:0019301">
    <property type="term" value="P:rhamnose catabolic process"/>
    <property type="evidence" value="ECO:0007669"/>
    <property type="project" value="InterPro"/>
</dbReference>
<evidence type="ECO:0000256" key="5">
    <source>
        <dbReference type="ARBA" id="ARBA00022840"/>
    </source>
</evidence>
<dbReference type="InterPro" id="IPR000577">
    <property type="entry name" value="Carb_kinase_FGGY"/>
</dbReference>
<dbReference type="GO" id="GO:0005524">
    <property type="term" value="F:ATP binding"/>
    <property type="evidence" value="ECO:0007669"/>
    <property type="project" value="UniProtKB-KW"/>
</dbReference>
<evidence type="ECO:0000259" key="8">
    <source>
        <dbReference type="Pfam" id="PF00370"/>
    </source>
</evidence>
<evidence type="ECO:0000256" key="4">
    <source>
        <dbReference type="ARBA" id="ARBA00022777"/>
    </source>
</evidence>
<keyword evidence="11" id="KW-1185">Reference proteome</keyword>
<keyword evidence="5" id="KW-0067">ATP-binding</keyword>
<feature type="domain" description="Carbohydrate kinase FGGY C-terminal" evidence="9">
    <location>
        <begin position="260"/>
        <end position="450"/>
    </location>
</feature>
<evidence type="ECO:0000313" key="11">
    <source>
        <dbReference type="Proteomes" id="UP000319383"/>
    </source>
</evidence>
<evidence type="ECO:0000256" key="2">
    <source>
        <dbReference type="ARBA" id="ARBA00022679"/>
    </source>
</evidence>
<keyword evidence="4 10" id="KW-0418">Kinase</keyword>
<keyword evidence="2 10" id="KW-0808">Transferase</keyword>
<evidence type="ECO:0000259" key="9">
    <source>
        <dbReference type="Pfam" id="PF02782"/>
    </source>
</evidence>
<dbReference type="AlphaFoldDB" id="A0A517ZM70"/>
<evidence type="ECO:0000256" key="3">
    <source>
        <dbReference type="ARBA" id="ARBA00022741"/>
    </source>
</evidence>
<sequence length="498" mass="54483">MSTPCYLAVDLGAASGRVIAGHVENGQVTLEELHRFPNGAVNVAGTLRWDVLALWNEIQNGLTIAAEKFGKDIVSVGVDTWGVDYVLLGQGDELLGLPYHYRDARTDNIMDVALSHVPRHKIFEQTGLQFLPFNTLFQLVAMRHAQPRILDAAERLLLMPDFFHWLLSGSQVIEFTNATTTQCLDPNTGTWADDLLRKFEIPTNIFPEIVPTGTKLGTLRGEVAHKTGLGRINVVAPATHDTGAAIAAIPTQHTGQPNWAYISSGTWSLMGVEVPEAIVSHRALELNVTNEGGIDGTYRLLKNIAGLWLVQESRRAFAQQGKSLDYEQLQNLARDAQPFRSLLDPDDSAFLAPDDMPTAIAAYCSGTGQPEPETEGQIVRCALESLALKYRMVLGWLEELTGVTTEVIHIVGGGTQNALLCQFAANACRRPVVAGPVEATALGNVLIQARTDGAVGSLSDIRKVVARSVELKHYQPDNVDAWDEAYRRYHDLLAIPRR</sequence>
<dbReference type="GO" id="GO:0004370">
    <property type="term" value="F:glycerol kinase activity"/>
    <property type="evidence" value="ECO:0007669"/>
    <property type="project" value="TreeGrafter"/>
</dbReference>
<dbReference type="GO" id="GO:0005829">
    <property type="term" value="C:cytosol"/>
    <property type="evidence" value="ECO:0007669"/>
    <property type="project" value="TreeGrafter"/>
</dbReference>
<accession>A0A517ZM70</accession>
<evidence type="ECO:0000313" key="10">
    <source>
        <dbReference type="EMBL" id="QDU43562.1"/>
    </source>
</evidence>
<dbReference type="SUPFAM" id="SSF53067">
    <property type="entry name" value="Actin-like ATPase domain"/>
    <property type="match status" value="2"/>
</dbReference>
<dbReference type="Pfam" id="PF00370">
    <property type="entry name" value="FGGY_N"/>
    <property type="match status" value="1"/>
</dbReference>
<keyword evidence="7" id="KW-0684">Rhamnose metabolism</keyword>
<feature type="domain" description="Carbohydrate kinase FGGY N-terminal" evidence="8">
    <location>
        <begin position="6"/>
        <end position="245"/>
    </location>
</feature>
<dbReference type="CDD" id="cd07771">
    <property type="entry name" value="ASKHA_NBD_FGGY_RhaB-like"/>
    <property type="match status" value="1"/>
</dbReference>
<gene>
    <name evidence="10" type="primary">rhaB</name>
    <name evidence="10" type="ORF">Mal52_20380</name>
</gene>
<dbReference type="Pfam" id="PF02782">
    <property type="entry name" value="FGGY_C"/>
    <property type="match status" value="1"/>
</dbReference>
<evidence type="ECO:0000256" key="1">
    <source>
        <dbReference type="ARBA" id="ARBA00009156"/>
    </source>
</evidence>
<dbReference type="PIRSF" id="PIRSF000538">
    <property type="entry name" value="GlpK"/>
    <property type="match status" value="1"/>
</dbReference>
<dbReference type="Proteomes" id="UP000319383">
    <property type="component" value="Chromosome"/>
</dbReference>
<dbReference type="EMBL" id="CP036276">
    <property type="protein sequence ID" value="QDU43562.1"/>
    <property type="molecule type" value="Genomic_DNA"/>
</dbReference>
<evidence type="ECO:0000256" key="7">
    <source>
        <dbReference type="ARBA" id="ARBA00023308"/>
    </source>
</evidence>
<dbReference type="GO" id="GO:0008993">
    <property type="term" value="F:rhamnulokinase activity"/>
    <property type="evidence" value="ECO:0007669"/>
    <property type="project" value="UniProtKB-EC"/>
</dbReference>
<dbReference type="GO" id="GO:0006071">
    <property type="term" value="P:glycerol metabolic process"/>
    <property type="evidence" value="ECO:0007669"/>
    <property type="project" value="TreeGrafter"/>
</dbReference>
<dbReference type="PANTHER" id="PTHR10196:SF93">
    <property type="entry name" value="L-RHAMNULOKINASE"/>
    <property type="match status" value="1"/>
</dbReference>
<dbReference type="RefSeq" id="WP_145375714.1">
    <property type="nucleotide sequence ID" value="NZ_CP036276.1"/>
</dbReference>
<keyword evidence="6" id="KW-1015">Disulfide bond</keyword>
<dbReference type="PANTHER" id="PTHR10196">
    <property type="entry name" value="SUGAR KINASE"/>
    <property type="match status" value="1"/>
</dbReference>
<evidence type="ECO:0000256" key="6">
    <source>
        <dbReference type="ARBA" id="ARBA00023157"/>
    </source>
</evidence>
<protein>
    <submittedName>
        <fullName evidence="10">Rhamnulokinase</fullName>
        <ecNumber evidence="10">2.7.1.5</ecNumber>
    </submittedName>
</protein>
<dbReference type="Gene3D" id="3.30.420.40">
    <property type="match status" value="2"/>
</dbReference>
<dbReference type="KEGG" id="sdyn:Mal52_20380"/>
<dbReference type="InterPro" id="IPR013449">
    <property type="entry name" value="Rhamnulokinase"/>
</dbReference>
<dbReference type="InterPro" id="IPR043129">
    <property type="entry name" value="ATPase_NBD"/>
</dbReference>
<organism evidence="10 11">
    <name type="scientific">Symmachiella dynata</name>
    <dbReference type="NCBI Taxonomy" id="2527995"/>
    <lineage>
        <taxon>Bacteria</taxon>
        <taxon>Pseudomonadati</taxon>
        <taxon>Planctomycetota</taxon>
        <taxon>Planctomycetia</taxon>
        <taxon>Planctomycetales</taxon>
        <taxon>Planctomycetaceae</taxon>
        <taxon>Symmachiella</taxon>
    </lineage>
</organism>
<dbReference type="EC" id="2.7.1.5" evidence="10"/>
<proteinExistence type="inferred from homology"/>
<dbReference type="InterPro" id="IPR018484">
    <property type="entry name" value="FGGY_N"/>
</dbReference>
<keyword evidence="3" id="KW-0547">Nucleotide-binding</keyword>
<comment type="similarity">
    <text evidence="1">Belongs to the FGGY kinase family.</text>
</comment>